<feature type="domain" description="TTI1 C-terminal TPR" evidence="1">
    <location>
        <begin position="1003"/>
        <end position="1134"/>
    </location>
</feature>
<gene>
    <name evidence="2" type="ORF">CYCCA115_LOCUS4389</name>
</gene>
<evidence type="ECO:0000313" key="3">
    <source>
        <dbReference type="Proteomes" id="UP001295423"/>
    </source>
</evidence>
<evidence type="ECO:0000313" key="2">
    <source>
        <dbReference type="EMBL" id="CAJ1935051.1"/>
    </source>
</evidence>
<dbReference type="EMBL" id="CAKOGP040000446">
    <property type="protein sequence ID" value="CAJ1935051.1"/>
    <property type="molecule type" value="Genomic_DNA"/>
</dbReference>
<dbReference type="InterPro" id="IPR057567">
    <property type="entry name" value="TPR_TTI1_C"/>
</dbReference>
<evidence type="ECO:0000259" key="1">
    <source>
        <dbReference type="Pfam" id="PF24181"/>
    </source>
</evidence>
<organism evidence="2 3">
    <name type="scientific">Cylindrotheca closterium</name>
    <dbReference type="NCBI Taxonomy" id="2856"/>
    <lineage>
        <taxon>Eukaryota</taxon>
        <taxon>Sar</taxon>
        <taxon>Stramenopiles</taxon>
        <taxon>Ochrophyta</taxon>
        <taxon>Bacillariophyta</taxon>
        <taxon>Bacillariophyceae</taxon>
        <taxon>Bacillariophycidae</taxon>
        <taxon>Bacillariales</taxon>
        <taxon>Bacillariaceae</taxon>
        <taxon>Cylindrotheca</taxon>
    </lineage>
</organism>
<protein>
    <recommendedName>
        <fullName evidence="1">TTI1 C-terminal TPR domain-containing protein</fullName>
    </recommendedName>
</protein>
<keyword evidence="3" id="KW-1185">Reference proteome</keyword>
<accession>A0AAD2CIB8</accession>
<dbReference type="InterPro" id="IPR052587">
    <property type="entry name" value="TELO2-interacting_protein_1"/>
</dbReference>
<comment type="caution">
    <text evidence="2">The sequence shown here is derived from an EMBL/GenBank/DDBJ whole genome shotgun (WGS) entry which is preliminary data.</text>
</comment>
<dbReference type="Pfam" id="PF24181">
    <property type="entry name" value="TPR_TTI1_C"/>
    <property type="match status" value="1"/>
</dbReference>
<name>A0AAD2CIB8_9STRA</name>
<dbReference type="PANTHER" id="PTHR18460:SF3">
    <property type="entry name" value="TELO2-INTERACTING PROTEIN 1 HOMOLOG"/>
    <property type="match status" value="1"/>
</dbReference>
<sequence length="1191" mass="130644">MDGEDGIKLVFRRIDPLLQTLLPLVSRFQGIVESGNQDDSFLIQLVQSQIQILRNLADVINQLGGPAAPALIVLADYISLPLNAILHVSVSFASSTTAPELGPQHRILVSHVRKLQQGVSEAIQTYVQICCSNNDTHHLKDSHIINFLVAMASVLPAPITNLEGGDLDNGLEVFMSLSGAIKALIQECSGASLYDKWNGDLVIKIVDFGTSVLSLVENDHLNLLTLDILDGLMAKVKTSELWQRIFPGIFASIYRRLTASGLKASAGLSTQIQAKSLKVIEELIKVSISSFVEIDSNNDIQTKILKKSKLTAPGGIIGGLRRTGMKTENEFLSELRNRLSDPLTYLMRQCVLSPAESVRIQLASLCETVLMESGDCWESTSLLEHAFDSCLILQSDDTTETVSTRLESIILSFQNSQHDKSWMIPRIQSLAGEALDMANAHKHTEMRMQLQLLTGYIRCLGTDGSVALAASMSIRASLVALGDVDLASSGSTQSVEKVAKGRESITKVPLHHLNKDSALLFRNMLRHLGATIGWKHGSRLIDTLLSEFCESSFQHLACSEYFEDEFFHENVGTLVVCEEVSSDNLQACLDKDKNLTVLRIGIFQVIRGAFATDHQTVSRKESRRERKCLLALASSCLPLLVDASLWKIRTMEGSAHPSQPGAPIPRAFRGNASVIVLVLRIASAFFDVLGGDSGVLTHVMLCPIIEKASQRNNAMVNATAKDTALTLAKACGVPTLSELFEQNMSTVLVGLRALFQSTPNETFLRDAMRTLQWVLLQTNSSAEVTRGLADLLSFVEGKIDRMAIHNPLSELAFQDLVALHRTYLEHLGDSFSENDYESANLSAAIKQNSRPWLDVLSPYEKSSPSIFQRKSPVAEEMPPPQYSGICIDDLHLISKIISRENYILSNSNLVLQVSACKALSLAYRALARFSRSAQTGGDDSGVENAVLKQAATSWPSLKARLHNLTDNALVSRKVNISSIAIEPSIASQADLATTLYSLAALLELTTVVCESCGDFMTNRFAKEVWPAIARYLGFIIQFKSHQSEPSLDATDLHGESILLEKFGDISDSERQLIVSMLDCLGRVYRVLKLSDDVLSAGAFTILPFLDTRHFGPVIGDKAMVAMKRLADSNCDALWRPLLQLMGNELPPFPKGLTVLTHLTTADRSTSDDTVLHEKAAELFNYINCLPEQNIF</sequence>
<dbReference type="Proteomes" id="UP001295423">
    <property type="component" value="Unassembled WGS sequence"/>
</dbReference>
<proteinExistence type="predicted"/>
<reference evidence="2" key="1">
    <citation type="submission" date="2023-08" db="EMBL/GenBank/DDBJ databases">
        <authorList>
            <person name="Audoor S."/>
            <person name="Bilcke G."/>
        </authorList>
    </citation>
    <scope>NUCLEOTIDE SEQUENCE</scope>
</reference>
<dbReference type="AlphaFoldDB" id="A0AAD2CIB8"/>
<dbReference type="PANTHER" id="PTHR18460">
    <property type="entry name" value="TEL2 INTERACTING PROTEIN 1 TTI1 FAMILY MEMBER"/>
    <property type="match status" value="1"/>
</dbReference>
<dbReference type="GO" id="GO:0005737">
    <property type="term" value="C:cytoplasm"/>
    <property type="evidence" value="ECO:0007669"/>
    <property type="project" value="TreeGrafter"/>
</dbReference>